<dbReference type="GO" id="GO:0043565">
    <property type="term" value="F:sequence-specific DNA binding"/>
    <property type="evidence" value="ECO:0007669"/>
    <property type="project" value="InterPro"/>
</dbReference>
<sequence length="293" mass="32630">MSAPSEWPLPHNGIRFVSPGFILAALQRNPLTQDCFPTAMGFYPHAHGHRMRRERHDDNLVIYCTAGHGVLQAGGSTHAAGPGSLMLLPQGLAHEYRASSRDPWHLYWVHCRGDNAGAFMDYLGYRPGKPVVEVDVHPALIASFDSLLAVRSTGYSLAAFVNAANHLRHLFTQFALAASQRRAAQPGELDLTRLQDYMRANIDKPLSLDDLARLANLSRFHFANRYKALTGYSPIKHFLHLKMEAACRMLDTSRRSIGSIAQELGYTDALYFSRAFKGVVGVSPKGYRESVRR</sequence>
<evidence type="ECO:0000313" key="7">
    <source>
        <dbReference type="Proteomes" id="UP000294980"/>
    </source>
</evidence>
<dbReference type="Gene3D" id="1.10.10.60">
    <property type="entry name" value="Homeodomain-like"/>
    <property type="match status" value="2"/>
</dbReference>
<dbReference type="PANTHER" id="PTHR46796">
    <property type="entry name" value="HTH-TYPE TRANSCRIPTIONAL ACTIVATOR RHAS-RELATED"/>
    <property type="match status" value="1"/>
</dbReference>
<gene>
    <name evidence="6" type="ORF">EV688_109109</name>
</gene>
<dbReference type="PRINTS" id="PR00032">
    <property type="entry name" value="HTHARAC"/>
</dbReference>
<protein>
    <submittedName>
        <fullName evidence="6">AraC family transcriptional regulator</fullName>
    </submittedName>
</protein>
<dbReference type="SUPFAM" id="SSF46689">
    <property type="entry name" value="Homeodomain-like"/>
    <property type="match status" value="2"/>
</dbReference>
<dbReference type="SUPFAM" id="SSF51215">
    <property type="entry name" value="Regulatory protein AraC"/>
    <property type="match status" value="1"/>
</dbReference>
<dbReference type="OrthoDB" id="9803764at2"/>
<dbReference type="Pfam" id="PF12833">
    <property type="entry name" value="HTH_18"/>
    <property type="match status" value="1"/>
</dbReference>
<dbReference type="RefSeq" id="WP_117318213.1">
    <property type="nucleotide sequence ID" value="NZ_QQSW01000011.1"/>
</dbReference>
<feature type="domain" description="HTH araC/xylS-type" evidence="5">
    <location>
        <begin position="192"/>
        <end position="290"/>
    </location>
</feature>
<evidence type="ECO:0000256" key="3">
    <source>
        <dbReference type="ARBA" id="ARBA00023159"/>
    </source>
</evidence>
<dbReference type="SMART" id="SM00342">
    <property type="entry name" value="HTH_ARAC"/>
    <property type="match status" value="1"/>
</dbReference>
<dbReference type="GO" id="GO:0003700">
    <property type="term" value="F:DNA-binding transcription factor activity"/>
    <property type="evidence" value="ECO:0007669"/>
    <property type="project" value="InterPro"/>
</dbReference>
<dbReference type="EMBL" id="SLWX01000009">
    <property type="protein sequence ID" value="TCO75385.1"/>
    <property type="molecule type" value="Genomic_DNA"/>
</dbReference>
<evidence type="ECO:0000259" key="5">
    <source>
        <dbReference type="PROSITE" id="PS01124"/>
    </source>
</evidence>
<accession>A0A4R2L819</accession>
<name>A0A4R2L819_9GAMM</name>
<dbReference type="PROSITE" id="PS01124">
    <property type="entry name" value="HTH_ARAC_FAMILY_2"/>
    <property type="match status" value="1"/>
</dbReference>
<dbReference type="CDD" id="cd06986">
    <property type="entry name" value="cupin_MmsR-like_N"/>
    <property type="match status" value="1"/>
</dbReference>
<reference evidence="6 7" key="1">
    <citation type="submission" date="2019-03" db="EMBL/GenBank/DDBJ databases">
        <title>Genomic Encyclopedia of Type Strains, Phase IV (KMG-IV): sequencing the most valuable type-strain genomes for metagenomic binning, comparative biology and taxonomic classification.</title>
        <authorList>
            <person name="Goeker M."/>
        </authorList>
    </citation>
    <scope>NUCLEOTIDE SEQUENCE [LARGE SCALE GENOMIC DNA]</scope>
    <source>
        <strain evidence="6 7">DSM 23344</strain>
    </source>
</reference>
<dbReference type="InterPro" id="IPR037923">
    <property type="entry name" value="HTH-like"/>
</dbReference>
<keyword evidence="7" id="KW-1185">Reference proteome</keyword>
<evidence type="ECO:0000313" key="6">
    <source>
        <dbReference type="EMBL" id="TCO75385.1"/>
    </source>
</evidence>
<dbReference type="Proteomes" id="UP000294980">
    <property type="component" value="Unassembled WGS sequence"/>
</dbReference>
<dbReference type="AlphaFoldDB" id="A0A4R2L819"/>
<dbReference type="InterPro" id="IPR020449">
    <property type="entry name" value="Tscrpt_reg_AraC-type_HTH"/>
</dbReference>
<keyword evidence="1" id="KW-0805">Transcription regulation</keyword>
<dbReference type="InterPro" id="IPR009057">
    <property type="entry name" value="Homeodomain-like_sf"/>
</dbReference>
<keyword evidence="3" id="KW-0010">Activator</keyword>
<proteinExistence type="predicted"/>
<comment type="caution">
    <text evidence="6">The sequence shown here is derived from an EMBL/GenBank/DDBJ whole genome shotgun (WGS) entry which is preliminary data.</text>
</comment>
<dbReference type="InterPro" id="IPR050204">
    <property type="entry name" value="AraC_XylS_family_regulators"/>
</dbReference>
<dbReference type="InterPro" id="IPR003313">
    <property type="entry name" value="AraC-bd"/>
</dbReference>
<dbReference type="InterPro" id="IPR018060">
    <property type="entry name" value="HTH_AraC"/>
</dbReference>
<dbReference type="Pfam" id="PF02311">
    <property type="entry name" value="AraC_binding"/>
    <property type="match status" value="1"/>
</dbReference>
<organism evidence="6 7">
    <name type="scientific">Chromatocurvus halotolerans</name>
    <dbReference type="NCBI Taxonomy" id="1132028"/>
    <lineage>
        <taxon>Bacteria</taxon>
        <taxon>Pseudomonadati</taxon>
        <taxon>Pseudomonadota</taxon>
        <taxon>Gammaproteobacteria</taxon>
        <taxon>Cellvibrionales</taxon>
        <taxon>Halieaceae</taxon>
        <taxon>Chromatocurvus</taxon>
    </lineage>
</organism>
<dbReference type="PANTHER" id="PTHR46796:SF7">
    <property type="entry name" value="ARAC FAMILY TRANSCRIPTIONAL REGULATOR"/>
    <property type="match status" value="1"/>
</dbReference>
<keyword evidence="4" id="KW-0804">Transcription</keyword>
<dbReference type="Gene3D" id="2.60.120.280">
    <property type="entry name" value="Regulatory protein AraC"/>
    <property type="match status" value="1"/>
</dbReference>
<keyword evidence="2" id="KW-0238">DNA-binding</keyword>
<evidence type="ECO:0000256" key="2">
    <source>
        <dbReference type="ARBA" id="ARBA00023125"/>
    </source>
</evidence>
<evidence type="ECO:0000256" key="4">
    <source>
        <dbReference type="ARBA" id="ARBA00023163"/>
    </source>
</evidence>
<evidence type="ECO:0000256" key="1">
    <source>
        <dbReference type="ARBA" id="ARBA00023015"/>
    </source>
</evidence>